<organism evidence="9 10">
    <name type="scientific">Kockovaella imperatae</name>
    <dbReference type="NCBI Taxonomy" id="4999"/>
    <lineage>
        <taxon>Eukaryota</taxon>
        <taxon>Fungi</taxon>
        <taxon>Dikarya</taxon>
        <taxon>Basidiomycota</taxon>
        <taxon>Agaricomycotina</taxon>
        <taxon>Tremellomycetes</taxon>
        <taxon>Tremellales</taxon>
        <taxon>Cuniculitremaceae</taxon>
        <taxon>Kockovaella</taxon>
    </lineage>
</organism>
<feature type="transmembrane region" description="Helical" evidence="8">
    <location>
        <begin position="283"/>
        <end position="303"/>
    </location>
</feature>
<feature type="transmembrane region" description="Helical" evidence="8">
    <location>
        <begin position="50"/>
        <end position="67"/>
    </location>
</feature>
<feature type="compositionally biased region" description="Basic and acidic residues" evidence="7">
    <location>
        <begin position="551"/>
        <end position="563"/>
    </location>
</feature>
<evidence type="ECO:0000256" key="6">
    <source>
        <dbReference type="ARBA" id="ARBA00023315"/>
    </source>
</evidence>
<dbReference type="GeneID" id="33555247"/>
<evidence type="ECO:0000256" key="2">
    <source>
        <dbReference type="ARBA" id="ARBA00022679"/>
    </source>
</evidence>
<evidence type="ECO:0000256" key="3">
    <source>
        <dbReference type="ARBA" id="ARBA00022692"/>
    </source>
</evidence>
<dbReference type="GO" id="GO:0046474">
    <property type="term" value="P:glycerophospholipid biosynthetic process"/>
    <property type="evidence" value="ECO:0007669"/>
    <property type="project" value="TreeGrafter"/>
</dbReference>
<feature type="transmembrane region" description="Helical" evidence="8">
    <location>
        <begin position="20"/>
        <end position="38"/>
    </location>
</feature>
<feature type="transmembrane region" description="Helical" evidence="8">
    <location>
        <begin position="460"/>
        <end position="477"/>
    </location>
</feature>
<feature type="transmembrane region" description="Helical" evidence="8">
    <location>
        <begin position="227"/>
        <end position="245"/>
    </location>
</feature>
<sequence>MLGDALFEKLASVAGAPISQIKLISILLVSFPIASLYGRLPAKRYNVAHLYSLIVSLIYLVPILGLGRGTLHLLFSCIGTYLIVVILRGPLMPWTAFIFCMGHLLYNHISRLVAGTPTSEIEITFTQMVFVMNLTTFAWNVHDGRRKVEDLDTSQRATRLDHVPTPLAFLGYCFFFPSMLIGPSFDYATYDALIHRTLYQNPPSTHGAKQDVKSTTPQRRPYGRRRVAYLHLLIGLIFLGFYSTYGTRAGYDRVLTPVWKQWTWLQRFGFIQFAGFTARTKYYAVWSLAEGACILTGLGFNGYDPKTGRSLWNRVQNVNILSIESAESFKVLFDSWNCRTNVWLRDCVYKRLTTKGKKPGTIQSMATFMTSALWVSPHGVEPGYHLAFVTAGMLTSLGRQYRHFVRPYFLPPAGSSSSLSKRVYDLIGWFMVQSNLNYVVAPFMLLSFRNCMTAWSRMGWYSHIIIALSMAFFQLGGRRRLRKGMEGRQAKTKPSFKLSPPSPMVDEKQETDFKWVRHALENQGEKGVHADGGFVDRVMRGAETPGTETPRTVDEEPFVHKQE</sequence>
<evidence type="ECO:0000256" key="5">
    <source>
        <dbReference type="ARBA" id="ARBA00023136"/>
    </source>
</evidence>
<dbReference type="RefSeq" id="XP_021870635.1">
    <property type="nucleotide sequence ID" value="XM_022013439.1"/>
</dbReference>
<accession>A0A1Y1UGD1</accession>
<dbReference type="GO" id="GO:0003841">
    <property type="term" value="F:1-acylglycerol-3-phosphate O-acyltransferase activity"/>
    <property type="evidence" value="ECO:0007669"/>
    <property type="project" value="TreeGrafter"/>
</dbReference>
<dbReference type="GO" id="GO:0016020">
    <property type="term" value="C:membrane"/>
    <property type="evidence" value="ECO:0007669"/>
    <property type="project" value="UniProtKB-SubCell"/>
</dbReference>
<keyword evidence="5 8" id="KW-0472">Membrane</keyword>
<dbReference type="InterPro" id="IPR004299">
    <property type="entry name" value="MBOAT_fam"/>
</dbReference>
<evidence type="ECO:0000313" key="10">
    <source>
        <dbReference type="Proteomes" id="UP000193218"/>
    </source>
</evidence>
<keyword evidence="6 9" id="KW-0012">Acyltransferase</keyword>
<evidence type="ECO:0000256" key="7">
    <source>
        <dbReference type="SAM" id="MobiDB-lite"/>
    </source>
</evidence>
<keyword evidence="10" id="KW-1185">Reference proteome</keyword>
<protein>
    <submittedName>
        <fullName evidence="9">Putative member of the MBOAT family of putative membrane-bound O-acyltransferase</fullName>
    </submittedName>
</protein>
<dbReference type="PANTHER" id="PTHR13906">
    <property type="entry name" value="PORCUPINE"/>
    <property type="match status" value="1"/>
</dbReference>
<feature type="region of interest" description="Disordered" evidence="7">
    <location>
        <begin position="540"/>
        <end position="563"/>
    </location>
</feature>
<evidence type="ECO:0000313" key="9">
    <source>
        <dbReference type="EMBL" id="ORX36566.1"/>
    </source>
</evidence>
<evidence type="ECO:0000256" key="1">
    <source>
        <dbReference type="ARBA" id="ARBA00004141"/>
    </source>
</evidence>
<comment type="subcellular location">
    <subcellularLocation>
        <location evidence="1">Membrane</location>
        <topology evidence="1">Multi-pass membrane protein</topology>
    </subcellularLocation>
</comment>
<feature type="transmembrane region" description="Helical" evidence="8">
    <location>
        <begin position="426"/>
        <end position="448"/>
    </location>
</feature>
<dbReference type="EMBL" id="NBSH01000007">
    <property type="protein sequence ID" value="ORX36566.1"/>
    <property type="molecule type" value="Genomic_DNA"/>
</dbReference>
<proteinExistence type="predicted"/>
<dbReference type="PANTHER" id="PTHR13906:SF4">
    <property type="entry name" value="LYSOPHOSPHOLIPID ACYLTRANSFERASE 6"/>
    <property type="match status" value="1"/>
</dbReference>
<feature type="region of interest" description="Disordered" evidence="7">
    <location>
        <begin position="484"/>
        <end position="505"/>
    </location>
</feature>
<keyword evidence="4 8" id="KW-1133">Transmembrane helix</keyword>
<dbReference type="GO" id="GO:0030258">
    <property type="term" value="P:lipid modification"/>
    <property type="evidence" value="ECO:0007669"/>
    <property type="project" value="TreeGrafter"/>
</dbReference>
<dbReference type="InterPro" id="IPR049941">
    <property type="entry name" value="LPLAT_7/PORCN-like"/>
</dbReference>
<evidence type="ECO:0000256" key="8">
    <source>
        <dbReference type="SAM" id="Phobius"/>
    </source>
</evidence>
<dbReference type="STRING" id="4999.A0A1Y1UGD1"/>
<keyword evidence="3 8" id="KW-0812">Transmembrane</keyword>
<name>A0A1Y1UGD1_9TREE</name>
<keyword evidence="2 9" id="KW-0808">Transferase</keyword>
<dbReference type="Pfam" id="PF03062">
    <property type="entry name" value="MBOAT"/>
    <property type="match status" value="1"/>
</dbReference>
<dbReference type="GO" id="GO:0005783">
    <property type="term" value="C:endoplasmic reticulum"/>
    <property type="evidence" value="ECO:0007669"/>
    <property type="project" value="TreeGrafter"/>
</dbReference>
<dbReference type="OrthoDB" id="286734at2759"/>
<evidence type="ECO:0000256" key="4">
    <source>
        <dbReference type="ARBA" id="ARBA00022989"/>
    </source>
</evidence>
<dbReference type="FunCoup" id="A0A1Y1UGD1">
    <property type="interactions" value="143"/>
</dbReference>
<dbReference type="Proteomes" id="UP000193218">
    <property type="component" value="Unassembled WGS sequence"/>
</dbReference>
<gene>
    <name evidence="9" type="ORF">BD324DRAFT_580459</name>
</gene>
<dbReference type="InParanoid" id="A0A1Y1UGD1"/>
<comment type="caution">
    <text evidence="9">The sequence shown here is derived from an EMBL/GenBank/DDBJ whole genome shotgun (WGS) entry which is preliminary data.</text>
</comment>
<reference evidence="9 10" key="1">
    <citation type="submission" date="2017-03" db="EMBL/GenBank/DDBJ databases">
        <title>Widespread Adenine N6-methylation of Active Genes in Fungi.</title>
        <authorList>
            <consortium name="DOE Joint Genome Institute"/>
            <person name="Mondo S.J."/>
            <person name="Dannebaum R.O."/>
            <person name="Kuo R.C."/>
            <person name="Louie K.B."/>
            <person name="Bewick A.J."/>
            <person name="Labutti K."/>
            <person name="Haridas S."/>
            <person name="Kuo A."/>
            <person name="Salamov A."/>
            <person name="Ahrendt S.R."/>
            <person name="Lau R."/>
            <person name="Bowen B.P."/>
            <person name="Lipzen A."/>
            <person name="Sullivan W."/>
            <person name="Andreopoulos W.B."/>
            <person name="Clum A."/>
            <person name="Lindquist E."/>
            <person name="Daum C."/>
            <person name="Northen T.R."/>
            <person name="Ramamoorthy G."/>
            <person name="Schmitz R.J."/>
            <person name="Gryganskyi A."/>
            <person name="Culley D."/>
            <person name="Magnuson J."/>
            <person name="James T.Y."/>
            <person name="O'Malley M.A."/>
            <person name="Stajich J.E."/>
            <person name="Spatafora J.W."/>
            <person name="Visel A."/>
            <person name="Grigoriev I.V."/>
        </authorList>
    </citation>
    <scope>NUCLEOTIDE SEQUENCE [LARGE SCALE GENOMIC DNA]</scope>
    <source>
        <strain evidence="9 10">NRRL Y-17943</strain>
    </source>
</reference>
<dbReference type="GO" id="GO:0047184">
    <property type="term" value="F:1-acylglycerophosphocholine O-acyltransferase activity"/>
    <property type="evidence" value="ECO:0007669"/>
    <property type="project" value="TreeGrafter"/>
</dbReference>
<dbReference type="AlphaFoldDB" id="A0A1Y1UGD1"/>